<protein>
    <submittedName>
        <fullName evidence="1">Uncharacterized protein</fullName>
    </submittedName>
</protein>
<dbReference type="AlphaFoldDB" id="A0A1G1VD60"/>
<dbReference type="EMBL" id="MHCD01000037">
    <property type="protein sequence ID" value="OGY13325.1"/>
    <property type="molecule type" value="Genomic_DNA"/>
</dbReference>
<evidence type="ECO:0000313" key="1">
    <source>
        <dbReference type="EMBL" id="OGY13325.1"/>
    </source>
</evidence>
<comment type="caution">
    <text evidence="1">The sequence shown here is derived from an EMBL/GenBank/DDBJ whole genome shotgun (WGS) entry which is preliminary data.</text>
</comment>
<proteinExistence type="predicted"/>
<organism evidence="1 2">
    <name type="scientific">Candidatus Blackburnbacteria bacterium RIFCSPLOWO2_01_FULL_41_27</name>
    <dbReference type="NCBI Taxonomy" id="1797520"/>
    <lineage>
        <taxon>Bacteria</taxon>
        <taxon>Candidatus Blackburniibacteriota</taxon>
    </lineage>
</organism>
<gene>
    <name evidence="1" type="ORF">A3A58_03065</name>
</gene>
<dbReference type="Gene3D" id="3.40.30.10">
    <property type="entry name" value="Glutaredoxin"/>
    <property type="match status" value="1"/>
</dbReference>
<evidence type="ECO:0000313" key="2">
    <source>
        <dbReference type="Proteomes" id="UP000177685"/>
    </source>
</evidence>
<sequence length="59" mass="6709">MLVTVVVATSEWQWKVEQVRYLKEGEAIDAVLENKAINPNQKPSMGCNIKWKSGNEPSY</sequence>
<dbReference type="Proteomes" id="UP000177685">
    <property type="component" value="Unassembled WGS sequence"/>
</dbReference>
<name>A0A1G1VD60_9BACT</name>
<accession>A0A1G1VD60</accession>
<reference evidence="1 2" key="1">
    <citation type="journal article" date="2016" name="Nat. Commun.">
        <title>Thousands of microbial genomes shed light on interconnected biogeochemical processes in an aquifer system.</title>
        <authorList>
            <person name="Anantharaman K."/>
            <person name="Brown C.T."/>
            <person name="Hug L.A."/>
            <person name="Sharon I."/>
            <person name="Castelle C.J."/>
            <person name="Probst A.J."/>
            <person name="Thomas B.C."/>
            <person name="Singh A."/>
            <person name="Wilkins M.J."/>
            <person name="Karaoz U."/>
            <person name="Brodie E.L."/>
            <person name="Williams K.H."/>
            <person name="Hubbard S.S."/>
            <person name="Banfield J.F."/>
        </authorList>
    </citation>
    <scope>NUCLEOTIDE SEQUENCE [LARGE SCALE GENOMIC DNA]</scope>
</reference>